<dbReference type="InterPro" id="IPR014197">
    <property type="entry name" value="Sporulation_prot_YunB"/>
</dbReference>
<dbReference type="RefSeq" id="WP_160498010.1">
    <property type="nucleotide sequence ID" value="NZ_WUBI01000001.1"/>
</dbReference>
<dbReference type="Proteomes" id="UP000460318">
    <property type="component" value="Unassembled WGS sequence"/>
</dbReference>
<keyword evidence="2" id="KW-0812">Transmembrane</keyword>
<evidence type="ECO:0000313" key="3">
    <source>
        <dbReference type="EMBL" id="MWV44617.1"/>
    </source>
</evidence>
<feature type="region of interest" description="Disordered" evidence="1">
    <location>
        <begin position="235"/>
        <end position="286"/>
    </location>
</feature>
<dbReference type="NCBIfam" id="TIGR02832">
    <property type="entry name" value="spo_yunB"/>
    <property type="match status" value="1"/>
</dbReference>
<comment type="caution">
    <text evidence="3">The sequence shown here is derived from an EMBL/GenBank/DDBJ whole genome shotgun (WGS) entry which is preliminary data.</text>
</comment>
<dbReference type="AlphaFoldDB" id="A0A7X3LH04"/>
<accession>A0A7X3LH04</accession>
<organism evidence="3 4">
    <name type="scientific">Paenibacillus dendrobii</name>
    <dbReference type="NCBI Taxonomy" id="2691084"/>
    <lineage>
        <taxon>Bacteria</taxon>
        <taxon>Bacillati</taxon>
        <taxon>Bacillota</taxon>
        <taxon>Bacilli</taxon>
        <taxon>Bacillales</taxon>
        <taxon>Paenibacillaceae</taxon>
        <taxon>Paenibacillus</taxon>
    </lineage>
</organism>
<feature type="compositionally biased region" description="Low complexity" evidence="1">
    <location>
        <begin position="246"/>
        <end position="262"/>
    </location>
</feature>
<reference evidence="3 4" key="1">
    <citation type="submission" date="2019-12" db="EMBL/GenBank/DDBJ databases">
        <title>Paenibacillus sp. nov., an endophytic bacterium isolated from the stem of Dendrobium.</title>
        <authorList>
            <person name="Zhao R."/>
        </authorList>
    </citation>
    <scope>NUCLEOTIDE SEQUENCE [LARGE SCALE GENOMIC DNA]</scope>
    <source>
        <strain evidence="3 4">HJL G12</strain>
    </source>
</reference>
<feature type="transmembrane region" description="Helical" evidence="2">
    <location>
        <begin position="21"/>
        <end position="40"/>
    </location>
</feature>
<evidence type="ECO:0000313" key="4">
    <source>
        <dbReference type="Proteomes" id="UP000460318"/>
    </source>
</evidence>
<sequence>MKRRARWRSRGVSKPRSRRKVWLIGMLVFLILLLQFFAYVENHMKPPIMHLAKIRMKQIGTDAINEAIASQVTQGENAEQLIDWKMDSSGKVSGFMLNYAEHMKITSDTFKVVQTTLQNKHMLSESIPLGQALGSPILASFGPNVPIRIEPQGAVKVELNTREKDAGINMVLVEVFIHVTVEVAVVVPFDMEPEVIDTEIPVSYLMVVGDVPMYYYNSQGQPVGNSGVNAPNIALPGITDNAASTQPQSGQNGQNGQSKENSIPGISSRQTEDPGGEENPKASDPH</sequence>
<dbReference type="EMBL" id="WUBI01000001">
    <property type="protein sequence ID" value="MWV44617.1"/>
    <property type="molecule type" value="Genomic_DNA"/>
</dbReference>
<gene>
    <name evidence="3" type="primary">yunB</name>
    <name evidence="3" type="ORF">GRF59_13360</name>
</gene>
<protein>
    <submittedName>
        <fullName evidence="3">Sporulation protein YunB</fullName>
    </submittedName>
</protein>
<evidence type="ECO:0000256" key="1">
    <source>
        <dbReference type="SAM" id="MobiDB-lite"/>
    </source>
</evidence>
<dbReference type="Pfam" id="PF09560">
    <property type="entry name" value="Spore_YunB"/>
    <property type="match status" value="1"/>
</dbReference>
<name>A0A7X3LH04_9BACL</name>
<keyword evidence="2" id="KW-1133">Transmembrane helix</keyword>
<keyword evidence="2" id="KW-0472">Membrane</keyword>
<evidence type="ECO:0000256" key="2">
    <source>
        <dbReference type="SAM" id="Phobius"/>
    </source>
</evidence>
<keyword evidence="4" id="KW-1185">Reference proteome</keyword>
<proteinExistence type="predicted"/>